<dbReference type="STRING" id="857340.A0A086TG02"/>
<gene>
    <name evidence="3" type="ORF">ACRE_007650</name>
</gene>
<keyword evidence="2" id="KW-0812">Transmembrane</keyword>
<name>A0A086TG02_HAPC1</name>
<sequence length="503" mass="56642">MSSLRRKKSVSPLRHHQHQHHPQHRHHHRPPPPPPPSLGYCAEWNAQTRRRRSLTDWKDLRAEILGQTENQERRQQPGGTDSKLLVLHDLEGPHVLETLSGVGGVDTGFIGAHVRRKGYRPCGGPTVDGRARWWSWEYPGTTLRRGPRDGRYREDVSFLRVSLWSSFRITVLLCDRPDAPPPGRIAPPPRRRHQDATATGERLRGADQYGATRTAEGHVPSPTQESRSLETEIYESLGGHLRAPEHILGHLVYERWLDLLETLGSRACRGCHDDRVLWASLASLEQNQDTSRHLAKEGRSLDTPSAADWTDLIARVHRRLSLSLTGTPQRRQQQVLPQTSSSGRPDERRPADNDDGDRRSLDRISYLGGILLPVTVVSGILAIEGDYGPEGGNFWVFWVASVVASAAAVLVIYVDQVRTLNVWMEVAVDALMEEDPDVVEDEEGGGDGRFVVQRWKDGELVRAWQRKELGWGGAVKKVCGYYRIRGRPPGMQFEAPRTDSRVD</sequence>
<dbReference type="AlphaFoldDB" id="A0A086TG02"/>
<evidence type="ECO:0000256" key="2">
    <source>
        <dbReference type="SAM" id="Phobius"/>
    </source>
</evidence>
<feature type="compositionally biased region" description="Basic and acidic residues" evidence="1">
    <location>
        <begin position="344"/>
        <end position="360"/>
    </location>
</feature>
<keyword evidence="4" id="KW-1185">Reference proteome</keyword>
<comment type="caution">
    <text evidence="3">The sequence shown here is derived from an EMBL/GenBank/DDBJ whole genome shotgun (WGS) entry which is preliminary data.</text>
</comment>
<accession>A0A086TG02</accession>
<feature type="compositionally biased region" description="Pro residues" evidence="1">
    <location>
        <begin position="179"/>
        <end position="188"/>
    </location>
</feature>
<organism evidence="3 4">
    <name type="scientific">Hapsidospora chrysogenum (strain ATCC 11550 / CBS 779.69 / DSM 880 / IAM 14645 / JCM 23072 / IMI 49137)</name>
    <name type="common">Acremonium chrysogenum</name>
    <dbReference type="NCBI Taxonomy" id="857340"/>
    <lineage>
        <taxon>Eukaryota</taxon>
        <taxon>Fungi</taxon>
        <taxon>Dikarya</taxon>
        <taxon>Ascomycota</taxon>
        <taxon>Pezizomycotina</taxon>
        <taxon>Sordariomycetes</taxon>
        <taxon>Hypocreomycetidae</taxon>
        <taxon>Hypocreales</taxon>
        <taxon>Bionectriaceae</taxon>
        <taxon>Hapsidospora</taxon>
    </lineage>
</organism>
<feature type="region of interest" description="Disordered" evidence="1">
    <location>
        <begin position="1"/>
        <end position="41"/>
    </location>
</feature>
<evidence type="ECO:0000313" key="3">
    <source>
        <dbReference type="EMBL" id="KFH48284.1"/>
    </source>
</evidence>
<dbReference type="Proteomes" id="UP000029964">
    <property type="component" value="Unassembled WGS sequence"/>
</dbReference>
<keyword evidence="2" id="KW-1133">Transmembrane helix</keyword>
<feature type="transmembrane region" description="Helical" evidence="2">
    <location>
        <begin position="364"/>
        <end position="383"/>
    </location>
</feature>
<feature type="compositionally biased region" description="Polar residues" evidence="1">
    <location>
        <begin position="327"/>
        <end position="343"/>
    </location>
</feature>
<feature type="transmembrane region" description="Helical" evidence="2">
    <location>
        <begin position="395"/>
        <end position="414"/>
    </location>
</feature>
<protein>
    <submittedName>
        <fullName evidence="3">Uncharacterized protein</fullName>
    </submittedName>
</protein>
<reference evidence="4" key="1">
    <citation type="journal article" date="2014" name="Genome Announc.">
        <title>Genome sequence and annotation of Acremonium chrysogenum, producer of the beta-lactam antibiotic cephalosporin C.</title>
        <authorList>
            <person name="Terfehr D."/>
            <person name="Dahlmann T.A."/>
            <person name="Specht T."/>
            <person name="Zadra I."/>
            <person name="Kuernsteiner H."/>
            <person name="Kueck U."/>
        </authorList>
    </citation>
    <scope>NUCLEOTIDE SEQUENCE [LARGE SCALE GENOMIC DNA]</scope>
    <source>
        <strain evidence="4">ATCC 11550 / CBS 779.69 / DSM 880 / IAM 14645 / JCM 23072 / IMI 49137</strain>
    </source>
</reference>
<evidence type="ECO:0000256" key="1">
    <source>
        <dbReference type="SAM" id="MobiDB-lite"/>
    </source>
</evidence>
<keyword evidence="2" id="KW-0472">Membrane</keyword>
<dbReference type="HOGENOM" id="CLU_048773_0_0_1"/>
<dbReference type="OrthoDB" id="5428055at2759"/>
<feature type="region of interest" description="Disordered" evidence="1">
    <location>
        <begin position="179"/>
        <end position="227"/>
    </location>
</feature>
<dbReference type="EMBL" id="JPKY01000004">
    <property type="protein sequence ID" value="KFH48284.1"/>
    <property type="molecule type" value="Genomic_DNA"/>
</dbReference>
<feature type="compositionally biased region" description="Basic residues" evidence="1">
    <location>
        <begin position="1"/>
        <end position="30"/>
    </location>
</feature>
<evidence type="ECO:0000313" key="4">
    <source>
        <dbReference type="Proteomes" id="UP000029964"/>
    </source>
</evidence>
<proteinExistence type="predicted"/>
<feature type="region of interest" description="Disordered" evidence="1">
    <location>
        <begin position="327"/>
        <end position="360"/>
    </location>
</feature>